<dbReference type="RefSeq" id="WP_208290562.1">
    <property type="nucleotide sequence ID" value="NZ_CP074404.1"/>
</dbReference>
<proteinExistence type="predicted"/>
<reference evidence="2 3" key="1">
    <citation type="submission" date="2021-03" db="EMBL/GenBank/DDBJ databases">
        <title>novel species in genus Cellulomonas.</title>
        <authorList>
            <person name="Zhang G."/>
        </authorList>
    </citation>
    <scope>NUCLEOTIDE SEQUENCE [LARGE SCALE GENOMIC DNA]</scope>
    <source>
        <strain evidence="3">zg-ZUI188</strain>
    </source>
</reference>
<dbReference type="Proteomes" id="UP000678317">
    <property type="component" value="Unassembled WGS sequence"/>
</dbReference>
<evidence type="ECO:0000313" key="2">
    <source>
        <dbReference type="EMBL" id="MBO3086617.1"/>
    </source>
</evidence>
<evidence type="ECO:0000313" key="3">
    <source>
        <dbReference type="Proteomes" id="UP000678317"/>
    </source>
</evidence>
<evidence type="ECO:0000256" key="1">
    <source>
        <dbReference type="SAM" id="MobiDB-lite"/>
    </source>
</evidence>
<name>A0ABS3SLL4_9CELL</name>
<dbReference type="EMBL" id="JAGFBM010000010">
    <property type="protein sequence ID" value="MBO3086617.1"/>
    <property type="molecule type" value="Genomic_DNA"/>
</dbReference>
<protein>
    <submittedName>
        <fullName evidence="2">Uncharacterized protein</fullName>
    </submittedName>
</protein>
<organism evidence="2 3">
    <name type="scientific">Cellulomonas fengjieae</name>
    <dbReference type="NCBI Taxonomy" id="2819978"/>
    <lineage>
        <taxon>Bacteria</taxon>
        <taxon>Bacillati</taxon>
        <taxon>Actinomycetota</taxon>
        <taxon>Actinomycetes</taxon>
        <taxon>Micrococcales</taxon>
        <taxon>Cellulomonadaceae</taxon>
        <taxon>Cellulomonas</taxon>
    </lineage>
</organism>
<comment type="caution">
    <text evidence="2">The sequence shown here is derived from an EMBL/GenBank/DDBJ whole genome shotgun (WGS) entry which is preliminary data.</text>
</comment>
<sequence length="203" mass="21187">MQPAMAFGDDDDLDQRFRFTAPDNEAPAAVGVSGVIGRSADAAVLLAGLSRYTVGLQIDLAIRRRLDPDPTDPMHSTLGAGLLVGVELADGRTVVAGHPPWPPADGPVLVYRGGGGGGREWSSTLWLTPAPPPGDLVVVVACPSLGVDESRVVVAAEALRAAADRTEILWPREPDQAHPGIEPRPPDVPPGGWFEQALAATTD</sequence>
<accession>A0ABS3SLL4</accession>
<gene>
    <name evidence="2" type="ORF">J4035_18385</name>
</gene>
<keyword evidence="3" id="KW-1185">Reference proteome</keyword>
<feature type="region of interest" description="Disordered" evidence="1">
    <location>
        <begin position="173"/>
        <end position="193"/>
    </location>
</feature>